<organism evidence="1 2">
    <name type="scientific">Rheinheimera marina</name>
    <dbReference type="NCBI Taxonomy" id="1774958"/>
    <lineage>
        <taxon>Bacteria</taxon>
        <taxon>Pseudomonadati</taxon>
        <taxon>Pseudomonadota</taxon>
        <taxon>Gammaproteobacteria</taxon>
        <taxon>Chromatiales</taxon>
        <taxon>Chromatiaceae</taxon>
        <taxon>Rheinheimera</taxon>
    </lineage>
</organism>
<keyword evidence="2" id="KW-1185">Reference proteome</keyword>
<name>A0ABV9JGN5_9GAMM</name>
<evidence type="ECO:0008006" key="3">
    <source>
        <dbReference type="Google" id="ProtNLM"/>
    </source>
</evidence>
<evidence type="ECO:0000313" key="1">
    <source>
        <dbReference type="EMBL" id="MFC4653542.1"/>
    </source>
</evidence>
<comment type="caution">
    <text evidence="1">The sequence shown here is derived from an EMBL/GenBank/DDBJ whole genome shotgun (WGS) entry which is preliminary data.</text>
</comment>
<dbReference type="EMBL" id="JBHSGB010000001">
    <property type="protein sequence ID" value="MFC4653542.1"/>
    <property type="molecule type" value="Genomic_DNA"/>
</dbReference>
<reference evidence="2" key="1">
    <citation type="journal article" date="2019" name="Int. J. Syst. Evol. Microbiol.">
        <title>The Global Catalogue of Microorganisms (GCM) 10K type strain sequencing project: providing services to taxonomists for standard genome sequencing and annotation.</title>
        <authorList>
            <consortium name="The Broad Institute Genomics Platform"/>
            <consortium name="The Broad Institute Genome Sequencing Center for Infectious Disease"/>
            <person name="Wu L."/>
            <person name="Ma J."/>
        </authorList>
    </citation>
    <scope>NUCLEOTIDE SEQUENCE [LARGE SCALE GENOMIC DNA]</scope>
    <source>
        <strain evidence="2">DT28</strain>
    </source>
</reference>
<evidence type="ECO:0000313" key="2">
    <source>
        <dbReference type="Proteomes" id="UP001595962"/>
    </source>
</evidence>
<proteinExistence type="predicted"/>
<accession>A0ABV9JGN5</accession>
<dbReference type="Proteomes" id="UP001595962">
    <property type="component" value="Unassembled WGS sequence"/>
</dbReference>
<protein>
    <recommendedName>
        <fullName evidence="3">DUF3037 domain-containing protein</fullName>
    </recommendedName>
</protein>
<dbReference type="RefSeq" id="WP_377330914.1">
    <property type="nucleotide sequence ID" value="NZ_JBHSGB010000001.1"/>
</dbReference>
<gene>
    <name evidence="1" type="ORF">ACFO3I_00755</name>
</gene>
<sequence length="289" mass="32301">MNTLESLFPSNPNYAGRWHAIYLEPIVGSGEKISIGVLAIGADSQYKVIQAIRAELLDCLYGSQAENMQSMIDWVLTSAREELKQHGTICKWSPPFSGVKLSKEYQAADENIEGILKQAIRFTSSLSTLALDAEREDDEYQPRKYSEHWTKSISDELKIIAPHFGSNFNRKIKVGDANILTTYGFLTDQYVTNFGLLIPTRLSASLNTIKAKLFDLETLKRSNLLIKPEKYEIIIGTPSFNDPTLSDKSIKRLKETLGMISELSEDENIGLFQAESASQAANHIFEVAA</sequence>